<gene>
    <name evidence="2" type="ORF">JKL49_15835</name>
</gene>
<comment type="caution">
    <text evidence="2">The sequence shown here is derived from an EMBL/GenBank/DDBJ whole genome shotgun (WGS) entry which is preliminary data.</text>
</comment>
<evidence type="ECO:0000256" key="1">
    <source>
        <dbReference type="SAM" id="SignalP"/>
    </source>
</evidence>
<accession>A0A941HX98</accession>
<feature type="chain" id="PRO_5037335844" evidence="1">
    <location>
        <begin position="25"/>
        <end position="203"/>
    </location>
</feature>
<keyword evidence="3" id="KW-1185">Reference proteome</keyword>
<protein>
    <submittedName>
        <fullName evidence="2">Uncharacterized protein</fullName>
    </submittedName>
</protein>
<name>A0A941HX98_9CAUL</name>
<evidence type="ECO:0000313" key="3">
    <source>
        <dbReference type="Proteomes" id="UP000622580"/>
    </source>
</evidence>
<feature type="signal peptide" evidence="1">
    <location>
        <begin position="1"/>
        <end position="24"/>
    </location>
</feature>
<keyword evidence="1" id="KW-0732">Signal</keyword>
<sequence length="203" mass="21287">MGRAGFLAGLTLASVLMGAGAAEAQSRTPSQEQGEMAQGLLSRTEYYCLGAPDAEQTLTRARADGFVSPPASLEAAMAQSGGTSARALWKVAEGELWVLMVGTIQRPEGLVDICAIAAHPSVDDMPTRTAAMLGVGAAQALTQQQSGFVFEQRPDGTRQGIPIGEAMKQLRGRKAHSLRLVAIQEAPILPGSKMTAVMVARLR</sequence>
<proteinExistence type="predicted"/>
<evidence type="ECO:0000313" key="2">
    <source>
        <dbReference type="EMBL" id="MBR7620866.1"/>
    </source>
</evidence>
<dbReference type="RefSeq" id="WP_215341586.1">
    <property type="nucleotide sequence ID" value="NZ_JAGSGD010000001.1"/>
</dbReference>
<dbReference type="Proteomes" id="UP000622580">
    <property type="component" value="Unassembled WGS sequence"/>
</dbReference>
<dbReference type="AlphaFoldDB" id="A0A941HX98"/>
<reference evidence="2" key="1">
    <citation type="submission" date="2021-04" db="EMBL/GenBank/DDBJ databases">
        <title>Draft genome assembly of strain Phenylobacterium sp. 20VBR1 using MiniION and Illumina platforms.</title>
        <authorList>
            <person name="Thomas F.A."/>
            <person name="Krishnan K.P."/>
            <person name="Sinha R.K."/>
        </authorList>
    </citation>
    <scope>NUCLEOTIDE SEQUENCE</scope>
    <source>
        <strain evidence="2">20VBR1</strain>
    </source>
</reference>
<dbReference type="EMBL" id="JAGSGD010000001">
    <property type="protein sequence ID" value="MBR7620866.1"/>
    <property type="molecule type" value="Genomic_DNA"/>
</dbReference>
<organism evidence="2 3">
    <name type="scientific">Phenylobacterium glaciei</name>
    <dbReference type="NCBI Taxonomy" id="2803784"/>
    <lineage>
        <taxon>Bacteria</taxon>
        <taxon>Pseudomonadati</taxon>
        <taxon>Pseudomonadota</taxon>
        <taxon>Alphaproteobacteria</taxon>
        <taxon>Caulobacterales</taxon>
        <taxon>Caulobacteraceae</taxon>
        <taxon>Phenylobacterium</taxon>
    </lineage>
</organism>